<protein>
    <submittedName>
        <fullName evidence="9">Receptor-like protein kinase</fullName>
    </submittedName>
</protein>
<proteinExistence type="inferred from homology"/>
<dbReference type="InterPro" id="IPR011009">
    <property type="entry name" value="Kinase-like_dom_sf"/>
</dbReference>
<dbReference type="PROSITE" id="PS50011">
    <property type="entry name" value="PROTEIN_KINASE_DOM"/>
    <property type="match status" value="1"/>
</dbReference>
<dbReference type="InterPro" id="IPR008271">
    <property type="entry name" value="Ser/Thr_kinase_AS"/>
</dbReference>
<dbReference type="InterPro" id="IPR056694">
    <property type="entry name" value="DUF7792"/>
</dbReference>
<gene>
    <name evidence="9" type="ORF">C2845_PM17G14500</name>
</gene>
<evidence type="ECO:0000256" key="1">
    <source>
        <dbReference type="ARBA" id="ARBA00022679"/>
    </source>
</evidence>
<sequence length="391" mass="42901">MADIAFSSVEKIIKVAAKIKEAVDTVKQNREECDDIERCVARVVEILQQLDQTTVNPAMGGTLVDLAKSVDKALGLVKECQRKHIIPHLWGASSMAKKLGRVQDDIARKLLMGNFAINVSVFRTLHPQDAGAGTISHGQSTRDARPEVMNSQKGKTTVATVSRVQSDPLSGIQKFSFSELEEATNGFSHVLGRGGFGIVYKGVLHDGQDVAVKKLLISASGLDWPTCFQIIQGIARGLHYLHKQGVLYMDLKPANILFNSKMNPVIIDFGLSVVLDGDDDEITWNSVAGTMGYIAPEKITRAKISMKSDIFSFGVILIEIITGRRVTPSSDIPEWGSLEMIRALNGLFDPALVDESKLVEINKCREVGLMCIEWDPKDRPTMVEVLELLNS</sequence>
<keyword evidence="2 5" id="KW-0547">Nucleotide-binding</keyword>
<dbReference type="STRING" id="4540.A0A3L6Q6A5"/>
<evidence type="ECO:0000256" key="6">
    <source>
        <dbReference type="RuleBase" id="RU000304"/>
    </source>
</evidence>
<dbReference type="Pfam" id="PF25055">
    <property type="entry name" value="DUF7792"/>
    <property type="match status" value="1"/>
</dbReference>
<reference evidence="10" key="1">
    <citation type="journal article" date="2019" name="Nat. Commun.">
        <title>The genome of broomcorn millet.</title>
        <authorList>
            <person name="Zou C."/>
            <person name="Miki D."/>
            <person name="Li D."/>
            <person name="Tang Q."/>
            <person name="Xiao L."/>
            <person name="Rajput S."/>
            <person name="Deng P."/>
            <person name="Jia W."/>
            <person name="Huang R."/>
            <person name="Zhang M."/>
            <person name="Sun Y."/>
            <person name="Hu J."/>
            <person name="Fu X."/>
            <person name="Schnable P.S."/>
            <person name="Li F."/>
            <person name="Zhang H."/>
            <person name="Feng B."/>
            <person name="Zhu X."/>
            <person name="Liu R."/>
            <person name="Schnable J.C."/>
            <person name="Zhu J.-K."/>
            <person name="Zhang H."/>
        </authorList>
    </citation>
    <scope>NUCLEOTIDE SEQUENCE [LARGE SCALE GENOMIC DNA]</scope>
</reference>
<dbReference type="InterPro" id="IPR059179">
    <property type="entry name" value="MLKL-like_MCAfunc"/>
</dbReference>
<evidence type="ECO:0000256" key="4">
    <source>
        <dbReference type="ARBA" id="ARBA00022840"/>
    </source>
</evidence>
<name>A0A3L6Q6A5_PANMI</name>
<evidence type="ECO:0000259" key="8">
    <source>
        <dbReference type="PROSITE" id="PS50011"/>
    </source>
</evidence>
<keyword evidence="4 5" id="KW-0067">ATP-binding</keyword>
<keyword evidence="3" id="KW-0418">Kinase</keyword>
<dbReference type="InterPro" id="IPR017441">
    <property type="entry name" value="Protein_kinase_ATP_BS"/>
</dbReference>
<evidence type="ECO:0000313" key="10">
    <source>
        <dbReference type="Proteomes" id="UP000275267"/>
    </source>
</evidence>
<dbReference type="Gene3D" id="3.30.200.20">
    <property type="entry name" value="Phosphorylase Kinase, domain 1"/>
    <property type="match status" value="1"/>
</dbReference>
<dbReference type="OrthoDB" id="4062651at2759"/>
<comment type="similarity">
    <text evidence="6">Belongs to the protein kinase superfamily.</text>
</comment>
<dbReference type="PROSITE" id="PS00107">
    <property type="entry name" value="PROTEIN_KINASE_ATP"/>
    <property type="match status" value="1"/>
</dbReference>
<dbReference type="Pfam" id="PF00069">
    <property type="entry name" value="Pkinase"/>
    <property type="match status" value="1"/>
</dbReference>
<dbReference type="PANTHER" id="PTHR27006">
    <property type="entry name" value="PROMASTIGOTE SURFACE ANTIGEN PROTEIN PSA"/>
    <property type="match status" value="1"/>
</dbReference>
<feature type="domain" description="Protein kinase" evidence="8">
    <location>
        <begin position="1"/>
        <end position="391"/>
    </location>
</feature>
<dbReference type="Proteomes" id="UP000275267">
    <property type="component" value="Unassembled WGS sequence"/>
</dbReference>
<dbReference type="Gene3D" id="1.10.510.10">
    <property type="entry name" value="Transferase(Phosphotransferase) domain 1"/>
    <property type="match status" value="1"/>
</dbReference>
<dbReference type="InterPro" id="IPR036537">
    <property type="entry name" value="Adaptor_Cbl_N_dom_sf"/>
</dbReference>
<evidence type="ECO:0000313" key="9">
    <source>
        <dbReference type="EMBL" id="RLM70010.1"/>
    </source>
</evidence>
<dbReference type="EMBL" id="PQIB02000014">
    <property type="protein sequence ID" value="RLM70010.1"/>
    <property type="molecule type" value="Genomic_DNA"/>
</dbReference>
<dbReference type="PROSITE" id="PS00108">
    <property type="entry name" value="PROTEIN_KINASE_ST"/>
    <property type="match status" value="1"/>
</dbReference>
<dbReference type="SUPFAM" id="SSF56112">
    <property type="entry name" value="Protein kinase-like (PK-like)"/>
    <property type="match status" value="1"/>
</dbReference>
<keyword evidence="6" id="KW-0723">Serine/threonine-protein kinase</keyword>
<evidence type="ECO:0000256" key="5">
    <source>
        <dbReference type="PROSITE-ProRule" id="PRU10141"/>
    </source>
</evidence>
<organism evidence="9 10">
    <name type="scientific">Panicum miliaceum</name>
    <name type="common">Proso millet</name>
    <name type="synonym">Broomcorn millet</name>
    <dbReference type="NCBI Taxonomy" id="4540"/>
    <lineage>
        <taxon>Eukaryota</taxon>
        <taxon>Viridiplantae</taxon>
        <taxon>Streptophyta</taxon>
        <taxon>Embryophyta</taxon>
        <taxon>Tracheophyta</taxon>
        <taxon>Spermatophyta</taxon>
        <taxon>Magnoliopsida</taxon>
        <taxon>Liliopsida</taxon>
        <taxon>Poales</taxon>
        <taxon>Poaceae</taxon>
        <taxon>PACMAD clade</taxon>
        <taxon>Panicoideae</taxon>
        <taxon>Panicodae</taxon>
        <taxon>Paniceae</taxon>
        <taxon>Panicinae</taxon>
        <taxon>Panicum</taxon>
        <taxon>Panicum sect. Panicum</taxon>
    </lineage>
</organism>
<dbReference type="CDD" id="cd21037">
    <property type="entry name" value="MLKL_NTD"/>
    <property type="match status" value="1"/>
</dbReference>
<dbReference type="PANTHER" id="PTHR27006:SF601">
    <property type="entry name" value="PROTEIN KINASE DOMAIN-CONTAINING PROTEIN"/>
    <property type="match status" value="1"/>
</dbReference>
<evidence type="ECO:0000256" key="7">
    <source>
        <dbReference type="SAM" id="MobiDB-lite"/>
    </source>
</evidence>
<keyword evidence="10" id="KW-1185">Reference proteome</keyword>
<accession>A0A3L6Q6A5</accession>
<dbReference type="InterPro" id="IPR000719">
    <property type="entry name" value="Prot_kinase_dom"/>
</dbReference>
<feature type="region of interest" description="Disordered" evidence="7">
    <location>
        <begin position="133"/>
        <end position="153"/>
    </location>
</feature>
<evidence type="ECO:0000256" key="3">
    <source>
        <dbReference type="ARBA" id="ARBA00022777"/>
    </source>
</evidence>
<dbReference type="Gene3D" id="1.20.930.20">
    <property type="entry name" value="Adaptor protein Cbl, N-terminal domain"/>
    <property type="match status" value="1"/>
</dbReference>
<dbReference type="SMART" id="SM00220">
    <property type="entry name" value="S_TKc"/>
    <property type="match status" value="1"/>
</dbReference>
<comment type="caution">
    <text evidence="9">The sequence shown here is derived from an EMBL/GenBank/DDBJ whole genome shotgun (WGS) entry which is preliminary data.</text>
</comment>
<dbReference type="GO" id="GO:0007166">
    <property type="term" value="P:cell surface receptor signaling pathway"/>
    <property type="evidence" value="ECO:0007669"/>
    <property type="project" value="InterPro"/>
</dbReference>
<dbReference type="GO" id="GO:0005524">
    <property type="term" value="F:ATP binding"/>
    <property type="evidence" value="ECO:0007669"/>
    <property type="project" value="UniProtKB-UniRule"/>
</dbReference>
<keyword evidence="1" id="KW-0808">Transferase</keyword>
<dbReference type="AlphaFoldDB" id="A0A3L6Q6A5"/>
<dbReference type="GO" id="GO:0004674">
    <property type="term" value="F:protein serine/threonine kinase activity"/>
    <property type="evidence" value="ECO:0007669"/>
    <property type="project" value="UniProtKB-KW"/>
</dbReference>
<feature type="binding site" evidence="5">
    <location>
        <position position="214"/>
    </location>
    <ligand>
        <name>ATP</name>
        <dbReference type="ChEBI" id="CHEBI:30616"/>
    </ligand>
</feature>
<evidence type="ECO:0000256" key="2">
    <source>
        <dbReference type="ARBA" id="ARBA00022741"/>
    </source>
</evidence>